<organism evidence="1 2">
    <name type="scientific">Dovyalis caffra</name>
    <dbReference type="NCBI Taxonomy" id="77055"/>
    <lineage>
        <taxon>Eukaryota</taxon>
        <taxon>Viridiplantae</taxon>
        <taxon>Streptophyta</taxon>
        <taxon>Embryophyta</taxon>
        <taxon>Tracheophyta</taxon>
        <taxon>Spermatophyta</taxon>
        <taxon>Magnoliopsida</taxon>
        <taxon>eudicotyledons</taxon>
        <taxon>Gunneridae</taxon>
        <taxon>Pentapetalae</taxon>
        <taxon>rosids</taxon>
        <taxon>fabids</taxon>
        <taxon>Malpighiales</taxon>
        <taxon>Salicaceae</taxon>
        <taxon>Flacourtieae</taxon>
        <taxon>Dovyalis</taxon>
    </lineage>
</organism>
<name>A0AAV1RV38_9ROSI</name>
<evidence type="ECO:0000313" key="2">
    <source>
        <dbReference type="Proteomes" id="UP001314170"/>
    </source>
</evidence>
<gene>
    <name evidence="1" type="ORF">DCAF_LOCUS15632</name>
</gene>
<dbReference type="EMBL" id="CAWUPB010001160">
    <property type="protein sequence ID" value="CAK7340549.1"/>
    <property type="molecule type" value="Genomic_DNA"/>
</dbReference>
<proteinExistence type="predicted"/>
<protein>
    <submittedName>
        <fullName evidence="1">Uncharacterized protein</fullName>
    </submittedName>
</protein>
<dbReference type="Proteomes" id="UP001314170">
    <property type="component" value="Unassembled WGS sequence"/>
</dbReference>
<keyword evidence="2" id="KW-1185">Reference proteome</keyword>
<reference evidence="1 2" key="1">
    <citation type="submission" date="2024-01" db="EMBL/GenBank/DDBJ databases">
        <authorList>
            <person name="Waweru B."/>
        </authorList>
    </citation>
    <scope>NUCLEOTIDE SEQUENCE [LARGE SCALE GENOMIC DNA]</scope>
</reference>
<evidence type="ECO:0000313" key="1">
    <source>
        <dbReference type="EMBL" id="CAK7340549.1"/>
    </source>
</evidence>
<dbReference type="AlphaFoldDB" id="A0AAV1RV38"/>
<accession>A0AAV1RV38</accession>
<sequence>MDFSPSDSHNVLENRRMAYWGQGMSNYTDAFAMNQGLVPGVPSTQVHPAVPFHNYNLTNLGQEAETNNQLLGNMQVVSYDEKYHMARVDSLNQLVSFNEEVNPERNNASQEIFYGQDSSAGENANVIGEQFYQQQPVNSMPQIHPANPLMPQQWNILPYDPVNNPNPTVDEFGNVVNFNNNWS</sequence>
<comment type="caution">
    <text evidence="1">The sequence shown here is derived from an EMBL/GenBank/DDBJ whole genome shotgun (WGS) entry which is preliminary data.</text>
</comment>